<dbReference type="eggNOG" id="arCOG02054">
    <property type="taxonomic scope" value="Archaea"/>
</dbReference>
<feature type="domain" description="Yip1" evidence="6">
    <location>
        <begin position="8"/>
        <end position="203"/>
    </location>
</feature>
<evidence type="ECO:0000259" key="6">
    <source>
        <dbReference type="Pfam" id="PF04893"/>
    </source>
</evidence>
<evidence type="ECO:0000256" key="3">
    <source>
        <dbReference type="ARBA" id="ARBA00022989"/>
    </source>
</evidence>
<feature type="transmembrane region" description="Helical" evidence="5">
    <location>
        <begin position="191"/>
        <end position="213"/>
    </location>
</feature>
<dbReference type="Pfam" id="PF04893">
    <property type="entry name" value="Yip1"/>
    <property type="match status" value="1"/>
</dbReference>
<dbReference type="AlphaFoldDB" id="Q0W4A9"/>
<dbReference type="Proteomes" id="UP000000663">
    <property type="component" value="Chromosome"/>
</dbReference>
<feature type="transmembrane region" description="Helical" evidence="5">
    <location>
        <begin position="67"/>
        <end position="92"/>
    </location>
</feature>
<evidence type="ECO:0000256" key="1">
    <source>
        <dbReference type="ARBA" id="ARBA00004141"/>
    </source>
</evidence>
<accession>Q0W4A9</accession>
<dbReference type="GO" id="GO:0016020">
    <property type="term" value="C:membrane"/>
    <property type="evidence" value="ECO:0007669"/>
    <property type="project" value="UniProtKB-SubCell"/>
</dbReference>
<sequence>MNFIERVIGTITNPDKTMADVCKEPKWEEALVIVGLYAIITAVYMYLYNSHVSYASDMPGLEQITMISTIIMGLVMPLVGWLISTAVLFLLAMAFGGEGKFTSLLTGIGYSELIKIFAVIISAILITQAPYIIVELSDTNPMASVEAAAEFSANIFVLASQIVFLLGLIWSCIIGIFALKHCQKLSFKSAAIVVLVPTIIYIVIQYGTLLLMFL</sequence>
<name>Q0W4A9_METAR</name>
<feature type="transmembrane region" description="Helical" evidence="5">
    <location>
        <begin position="153"/>
        <end position="179"/>
    </location>
</feature>
<evidence type="ECO:0000256" key="4">
    <source>
        <dbReference type="ARBA" id="ARBA00023136"/>
    </source>
</evidence>
<feature type="transmembrane region" description="Helical" evidence="5">
    <location>
        <begin position="30"/>
        <end position="47"/>
    </location>
</feature>
<dbReference type="OrthoDB" id="147109at2157"/>
<evidence type="ECO:0000256" key="2">
    <source>
        <dbReference type="ARBA" id="ARBA00022692"/>
    </source>
</evidence>
<dbReference type="InterPro" id="IPR006977">
    <property type="entry name" value="Yip1_dom"/>
</dbReference>
<evidence type="ECO:0000313" key="7">
    <source>
        <dbReference type="EMBL" id="CAJ36784.1"/>
    </source>
</evidence>
<keyword evidence="3 5" id="KW-1133">Transmembrane helix</keyword>
<dbReference type="RefSeq" id="WP_012035773.1">
    <property type="nucleotide sequence ID" value="NC_009464.1"/>
</dbReference>
<keyword evidence="4 5" id="KW-0472">Membrane</keyword>
<keyword evidence="2 5" id="KW-0812">Transmembrane</keyword>
<gene>
    <name evidence="7" type="ORF">RCIX1525</name>
</gene>
<protein>
    <recommendedName>
        <fullName evidence="6">Yip1 domain-containing protein</fullName>
    </recommendedName>
</protein>
<reference evidence="7 8" key="1">
    <citation type="journal article" date="2006" name="Science">
        <title>Genome of rice cluster I archaea -- the key methane producers in the rice rhizosphere.</title>
        <authorList>
            <person name="Erkel C."/>
            <person name="Kube M."/>
            <person name="Reinhardt R."/>
            <person name="Liesack W."/>
        </authorList>
    </citation>
    <scope>NUCLEOTIDE SEQUENCE [LARGE SCALE GENOMIC DNA]</scope>
    <source>
        <strain evidence="8">DSM 22066 / NBRC 105507 / MRE50</strain>
    </source>
</reference>
<dbReference type="STRING" id="351160.RCIX1525"/>
<evidence type="ECO:0000256" key="5">
    <source>
        <dbReference type="SAM" id="Phobius"/>
    </source>
</evidence>
<proteinExistence type="predicted"/>
<dbReference type="EMBL" id="AM114193">
    <property type="protein sequence ID" value="CAJ36784.1"/>
    <property type="molecule type" value="Genomic_DNA"/>
</dbReference>
<evidence type="ECO:0000313" key="8">
    <source>
        <dbReference type="Proteomes" id="UP000000663"/>
    </source>
</evidence>
<dbReference type="KEGG" id="rci:RCIX1525"/>
<feature type="transmembrane region" description="Helical" evidence="5">
    <location>
        <begin position="113"/>
        <end position="133"/>
    </location>
</feature>
<organism evidence="7 8">
    <name type="scientific">Methanocella arvoryzae (strain DSM 22066 / NBRC 105507 / MRE50)</name>
    <dbReference type="NCBI Taxonomy" id="351160"/>
    <lineage>
        <taxon>Archaea</taxon>
        <taxon>Methanobacteriati</taxon>
        <taxon>Methanobacteriota</taxon>
        <taxon>Stenosarchaea group</taxon>
        <taxon>Methanomicrobia</taxon>
        <taxon>Methanocellales</taxon>
        <taxon>Methanocellaceae</taxon>
        <taxon>Methanocella</taxon>
    </lineage>
</organism>
<keyword evidence="8" id="KW-1185">Reference proteome</keyword>
<dbReference type="GeneID" id="5142787"/>
<comment type="subcellular location">
    <subcellularLocation>
        <location evidence="1">Membrane</location>
        <topology evidence="1">Multi-pass membrane protein</topology>
    </subcellularLocation>
</comment>